<reference evidence="3" key="1">
    <citation type="journal article" date="2017" name="Parasit. Vectors">
        <title>Sialotranscriptomics of Rhipicephalus zambeziensis reveals intricate expression profiles of secretory proteins and suggests tight temporal transcriptional regulation during blood-feeding.</title>
        <authorList>
            <person name="de Castro M.H."/>
            <person name="de Klerk D."/>
            <person name="Pienaar R."/>
            <person name="Rees D.J.G."/>
            <person name="Mans B.J."/>
        </authorList>
    </citation>
    <scope>NUCLEOTIDE SEQUENCE</scope>
    <source>
        <tissue evidence="3">Salivary glands</tissue>
    </source>
</reference>
<dbReference type="EMBL" id="GFPF01001233">
    <property type="protein sequence ID" value="MAA12379.1"/>
    <property type="molecule type" value="Transcribed_RNA"/>
</dbReference>
<feature type="region of interest" description="Disordered" evidence="1">
    <location>
        <begin position="999"/>
        <end position="1052"/>
    </location>
</feature>
<feature type="compositionally biased region" description="Polar residues" evidence="1">
    <location>
        <begin position="695"/>
        <end position="711"/>
    </location>
</feature>
<organism evidence="3">
    <name type="scientific">Rhipicephalus zambeziensis</name>
    <dbReference type="NCBI Taxonomy" id="60191"/>
    <lineage>
        <taxon>Eukaryota</taxon>
        <taxon>Metazoa</taxon>
        <taxon>Ecdysozoa</taxon>
        <taxon>Arthropoda</taxon>
        <taxon>Chelicerata</taxon>
        <taxon>Arachnida</taxon>
        <taxon>Acari</taxon>
        <taxon>Parasitiformes</taxon>
        <taxon>Ixodida</taxon>
        <taxon>Ixodoidea</taxon>
        <taxon>Ixodidae</taxon>
        <taxon>Rhipicephalinae</taxon>
        <taxon>Rhipicephalus</taxon>
        <taxon>Rhipicephalus</taxon>
    </lineage>
</organism>
<feature type="compositionally biased region" description="Polar residues" evidence="1">
    <location>
        <begin position="396"/>
        <end position="405"/>
    </location>
</feature>
<accession>A0A224Y9V6</accession>
<name>A0A224Y9V6_9ACAR</name>
<proteinExistence type="predicted"/>
<feature type="compositionally biased region" description="Low complexity" evidence="1">
    <location>
        <begin position="1134"/>
        <end position="1144"/>
    </location>
</feature>
<feature type="compositionally biased region" description="Polar residues" evidence="1">
    <location>
        <begin position="614"/>
        <end position="627"/>
    </location>
</feature>
<evidence type="ECO:0000259" key="2">
    <source>
        <dbReference type="Pfam" id="PF09133"/>
    </source>
</evidence>
<feature type="region of interest" description="Disordered" evidence="1">
    <location>
        <begin position="429"/>
        <end position="449"/>
    </location>
</feature>
<feature type="region of interest" description="Disordered" evidence="1">
    <location>
        <begin position="120"/>
        <end position="160"/>
    </location>
</feature>
<feature type="compositionally biased region" description="Basic and acidic residues" evidence="1">
    <location>
        <begin position="363"/>
        <end position="383"/>
    </location>
</feature>
<feature type="region of interest" description="Disordered" evidence="1">
    <location>
        <begin position="820"/>
        <end position="913"/>
    </location>
</feature>
<feature type="region of interest" description="Disordered" evidence="1">
    <location>
        <begin position="951"/>
        <end position="971"/>
    </location>
</feature>
<feature type="compositionally biased region" description="Basic residues" evidence="1">
    <location>
        <begin position="637"/>
        <end position="656"/>
    </location>
</feature>
<feature type="compositionally biased region" description="Polar residues" evidence="1">
    <location>
        <begin position="1037"/>
        <end position="1052"/>
    </location>
</feature>
<feature type="compositionally biased region" description="Basic and acidic residues" evidence="1">
    <location>
        <begin position="717"/>
        <end position="733"/>
    </location>
</feature>
<feature type="compositionally biased region" description="Polar residues" evidence="1">
    <location>
        <begin position="734"/>
        <end position="760"/>
    </location>
</feature>
<dbReference type="AlphaFoldDB" id="A0A224Y9V6"/>
<feature type="compositionally biased region" description="Basic and acidic residues" evidence="1">
    <location>
        <begin position="569"/>
        <end position="579"/>
    </location>
</feature>
<dbReference type="Pfam" id="PF09133">
    <property type="entry name" value="SANTA"/>
    <property type="match status" value="1"/>
</dbReference>
<evidence type="ECO:0000313" key="3">
    <source>
        <dbReference type="EMBL" id="MAA12379.1"/>
    </source>
</evidence>
<feature type="domain" description="SANTA" evidence="2">
    <location>
        <begin position="4"/>
        <end position="86"/>
    </location>
</feature>
<sequence length="1233" mass="134949">MRRLTQWGIVPASAYDFRIEGDCEKTGELLTTANVHSRLSSTRIVCVDGRSYELVGQFDRAAGAEGYIPARILDAFVHGVPRNWRQVILGWSEQDANVPYCREAEITVKCPDLPLQRCSADSSSQKMQRGGTFQRRRQHSRVASASAASPAKQHPTHKSGLGIVGSYASPLQLKEAKIFVEKLPAVILLETVNGASAVGPSSSTPRHASLTVEKKRSLSASARVSLSCKAKQKVPKNLGSVMGMSLRNSSCPATLARARDVSEGRSDEVCTRSRSASAQRILRSAKQGMQATRDVNGKIKKASTCEMQLKKRSTSGSTDKKRTAFLNGDHVAALPGAKRALSAPSPWQYRKECNGQGQKKGTKQKDKPELRSSRKSSRGEQMHSDYGPMKGRQECKSSTSVQTRSGCYPTRKNSELDAKVISPFILSDKSKSSMDSSPHSAGAMEQTGIQHRSDKCDILASRQHKATARLEECTSAIINKRYPVRSGKKASNTELSSAEKKFDDLISPSGCQNKAAKESNILPGEDECRLGVSEYVRTRSGHCYQRKNVECKDKLGVKPLNMLPTKRKQSLDDVRRAVSDEQQTGAPHSSRTSCDNTFAKQKKATSSPRERSSSIKQQHPSHTTTETDSAETIPVKQKSHRRKSSGSRKNPARKSNPHSEVQEKHRYSTRNYALAVRKHAPKSSSGLPAKHTFSLDPSQSTASGKQQTVASRRSRILSKEMVTKQQKAAENETLHSSCTVRTLRTSSTEFNTGRTGSLSNEGKRKLNDSSPGRGNEVTDQRNQPMKTRRAALTRKSAATSSPDASKETFVNVHEAKAASCTNHNIGTTSASGKQKSNSSSRRQNNDTRQRRAPKRKCSVATSSECSPRINASKDTSQRKGSSMVTSRSMSSMATAGKHRSSEISIGEEDVCSKNREESSMLPLAAPLHAILPKKAAIGDISEADDVVKNIDAKNHSNTTSRKRPRKEQPSVEVYKNNSNANSLGQHSAGVANTLKSVVQTEQADTDTPKLGVSDSLKKGREQAEPFLKPQPCKRGRSSGSTSQTPKPKANESTEALLAITARKGTLKRKAQIKKLTDALAAKEACDDIYQSQALGENIPGDFFMSEKWDELSDFRASRMTTPVPNSPHLSPGKSQFSFSSEDSASSESPVAPLAAFAIMQSLRKPDYATTMKPSTPKSKYMNKNPNVKMVLKGLRNLEAKLEKDRLKENCEDSNEEVEDTDVESSQDEQFFFH</sequence>
<feature type="region of interest" description="Disordered" evidence="1">
    <location>
        <begin position="1120"/>
        <end position="1144"/>
    </location>
</feature>
<feature type="compositionally biased region" description="Polar residues" evidence="1">
    <location>
        <begin position="580"/>
        <end position="607"/>
    </location>
</feature>
<feature type="region of interest" description="Disordered" evidence="1">
    <location>
        <begin position="342"/>
        <end position="410"/>
    </location>
</feature>
<dbReference type="InterPro" id="IPR015216">
    <property type="entry name" value="SANTA"/>
</dbReference>
<feature type="compositionally biased region" description="Low complexity" evidence="1">
    <location>
        <begin position="828"/>
        <end position="842"/>
    </location>
</feature>
<feature type="compositionally biased region" description="Acidic residues" evidence="1">
    <location>
        <begin position="1211"/>
        <end position="1226"/>
    </location>
</feature>
<feature type="region of interest" description="Disordered" evidence="1">
    <location>
        <begin position="562"/>
        <end position="807"/>
    </location>
</feature>
<protein>
    <submittedName>
        <fullName evidence="3">Protein containing SANTA domain</fullName>
    </submittedName>
</protein>
<feature type="region of interest" description="Disordered" evidence="1">
    <location>
        <begin position="1205"/>
        <end position="1233"/>
    </location>
</feature>
<feature type="compositionally biased region" description="Low complexity" evidence="1">
    <location>
        <begin position="881"/>
        <end position="892"/>
    </location>
</feature>
<evidence type="ECO:0000256" key="1">
    <source>
        <dbReference type="SAM" id="MobiDB-lite"/>
    </source>
</evidence>